<feature type="domain" description="Penicillin-binding protein dimerisation" evidence="7">
    <location>
        <begin position="84"/>
        <end position="231"/>
    </location>
</feature>
<organism evidence="8 9">
    <name type="scientific">Fannyhessea vaginae PB189-T1-4</name>
    <dbReference type="NCBI Taxonomy" id="866774"/>
    <lineage>
        <taxon>Bacteria</taxon>
        <taxon>Bacillati</taxon>
        <taxon>Actinomycetota</taxon>
        <taxon>Coriobacteriia</taxon>
        <taxon>Coriobacteriales</taxon>
        <taxon>Atopobiaceae</taxon>
        <taxon>Fannyhessea</taxon>
    </lineage>
</organism>
<keyword evidence="3 5" id="KW-0472">Membrane</keyword>
<dbReference type="EMBL" id="AEDQ01000017">
    <property type="protein sequence ID" value="EFL44250.1"/>
    <property type="molecule type" value="Genomic_DNA"/>
</dbReference>
<dbReference type="SUPFAM" id="SSF56519">
    <property type="entry name" value="Penicillin binding protein dimerisation domain"/>
    <property type="match status" value="1"/>
</dbReference>
<evidence type="ECO:0000256" key="3">
    <source>
        <dbReference type="ARBA" id="ARBA00023136"/>
    </source>
</evidence>
<dbReference type="InterPro" id="IPR005311">
    <property type="entry name" value="PBP_dimer"/>
</dbReference>
<dbReference type="InterPro" id="IPR012338">
    <property type="entry name" value="Beta-lactam/transpept-like"/>
</dbReference>
<dbReference type="InterPro" id="IPR050515">
    <property type="entry name" value="Beta-lactam/transpept"/>
</dbReference>
<evidence type="ECO:0000313" key="9">
    <source>
        <dbReference type="Proteomes" id="UP000004431"/>
    </source>
</evidence>
<sequence>MWFSKNSLRGSSYDPNPRSYTNARRTPINPAEARFSSATTKLVVGLSCIVLIIIAQLVRFQIVTASDLSHKAQAQRNNIVTLFARRGTIYDRNGNVLAISRECRTVYANPKKVNDPSGAAQIIADTVGGTTDNYTQALTGDTTFAYVVKRISIEDAKTIQQKLGDAKITGIYLQQDIKREYPYGAVAAQVLGVVGADQEGLTGLELYYNDTLKGTNGKMIFEAGRGGTPIAGEHPAIEPASHGQDIILGIDVNVQRTCEETITQAIKDYSAKAGSVMVTDPLTGEILAACSTPLYDPADVAEIPEGALNLKSISATFEPGSIFKPITQVIALDTKSVSPNQSFDVPVELKVGDSMVHDAEKRKEAMTMTLRDILVHSSNVGNALIAQHYIGADKFSSGVAAFQFGTKTGIDFPGEIAGMVKQRVEYDGSTLGTMSFGQALSIPQVQMVQAIGAIANRGSLYTPHFLIARGGSEVSWPAKGNPLSSDTADEIASYMRDVVKDKHNAAAAVEGYDVAGKTGTGEKPGENGRYLSDSFTNSFIGFAPASAPRIQVSVMLDGTPYSAYASAAPTFSKIMKNSLGDLGIAPQ</sequence>
<dbReference type="PANTHER" id="PTHR30627:SF1">
    <property type="entry name" value="PEPTIDOGLYCAN D,D-TRANSPEPTIDASE FTSI"/>
    <property type="match status" value="1"/>
</dbReference>
<evidence type="ECO:0000256" key="4">
    <source>
        <dbReference type="SAM" id="MobiDB-lite"/>
    </source>
</evidence>
<reference evidence="8 9" key="1">
    <citation type="submission" date="2010-08" db="EMBL/GenBank/DDBJ databases">
        <authorList>
            <person name="Durkin A.S."/>
            <person name="Madupu R."/>
            <person name="Torralba M."/>
            <person name="Gillis M."/>
            <person name="Methe B."/>
            <person name="Sutton G."/>
            <person name="Nelson K.E."/>
        </authorList>
    </citation>
    <scope>NUCLEOTIDE SEQUENCE [LARGE SCALE GENOMIC DNA]</scope>
    <source>
        <strain evidence="8 9">PB189-T1-4</strain>
    </source>
</reference>
<accession>A0ABN0B0K7</accession>
<evidence type="ECO:0000256" key="1">
    <source>
        <dbReference type="ARBA" id="ARBA00004370"/>
    </source>
</evidence>
<evidence type="ECO:0000313" key="8">
    <source>
        <dbReference type="EMBL" id="EFL44250.1"/>
    </source>
</evidence>
<comment type="similarity">
    <text evidence="2">Belongs to the transpeptidase family.</text>
</comment>
<dbReference type="Proteomes" id="UP000004431">
    <property type="component" value="Unassembled WGS sequence"/>
</dbReference>
<dbReference type="PANTHER" id="PTHR30627">
    <property type="entry name" value="PEPTIDOGLYCAN D,D-TRANSPEPTIDASE"/>
    <property type="match status" value="1"/>
</dbReference>
<comment type="caution">
    <text evidence="8">The sequence shown here is derived from an EMBL/GenBank/DDBJ whole genome shotgun (WGS) entry which is preliminary data.</text>
</comment>
<dbReference type="SUPFAM" id="SSF56601">
    <property type="entry name" value="beta-lactamase/transpeptidase-like"/>
    <property type="match status" value="1"/>
</dbReference>
<feature type="region of interest" description="Disordered" evidence="4">
    <location>
        <begin position="1"/>
        <end position="25"/>
    </location>
</feature>
<evidence type="ECO:0000259" key="7">
    <source>
        <dbReference type="Pfam" id="PF03717"/>
    </source>
</evidence>
<protein>
    <submittedName>
        <fullName evidence="8">Penicillin-binding protein, transpeptidase domain protein</fullName>
    </submittedName>
</protein>
<feature type="transmembrane region" description="Helical" evidence="5">
    <location>
        <begin position="42"/>
        <end position="62"/>
    </location>
</feature>
<dbReference type="Gene3D" id="3.40.710.10">
    <property type="entry name" value="DD-peptidase/beta-lactamase superfamily"/>
    <property type="match status" value="1"/>
</dbReference>
<feature type="compositionally biased region" description="Polar residues" evidence="4">
    <location>
        <begin position="1"/>
        <end position="24"/>
    </location>
</feature>
<comment type="subcellular location">
    <subcellularLocation>
        <location evidence="1">Membrane</location>
    </subcellularLocation>
</comment>
<dbReference type="RefSeq" id="WP_006303960.1">
    <property type="nucleotide sequence ID" value="NZ_AEDQ01000017.1"/>
</dbReference>
<keyword evidence="5" id="KW-1133">Transmembrane helix</keyword>
<dbReference type="InterPro" id="IPR036138">
    <property type="entry name" value="PBP_dimer_sf"/>
</dbReference>
<proteinExistence type="inferred from homology"/>
<dbReference type="Pfam" id="PF03717">
    <property type="entry name" value="PBP_dimer"/>
    <property type="match status" value="1"/>
</dbReference>
<dbReference type="InterPro" id="IPR001460">
    <property type="entry name" value="PCN-bd_Tpept"/>
</dbReference>
<name>A0ABN0B0K7_9ACTN</name>
<evidence type="ECO:0000259" key="6">
    <source>
        <dbReference type="Pfam" id="PF00905"/>
    </source>
</evidence>
<gene>
    <name evidence="8" type="ORF">HMPREF9248_0966</name>
</gene>
<dbReference type="Pfam" id="PF00905">
    <property type="entry name" value="Transpeptidase"/>
    <property type="match status" value="1"/>
</dbReference>
<dbReference type="Gene3D" id="3.30.450.330">
    <property type="match status" value="1"/>
</dbReference>
<evidence type="ECO:0000256" key="5">
    <source>
        <dbReference type="SAM" id="Phobius"/>
    </source>
</evidence>
<keyword evidence="9" id="KW-1185">Reference proteome</keyword>
<keyword evidence="5" id="KW-0812">Transmembrane</keyword>
<feature type="domain" description="Penicillin-binding protein transpeptidase" evidence="6">
    <location>
        <begin position="274"/>
        <end position="576"/>
    </location>
</feature>
<dbReference type="Gene3D" id="3.90.1310.10">
    <property type="entry name" value="Penicillin-binding protein 2a (Domain 2)"/>
    <property type="match status" value="1"/>
</dbReference>
<evidence type="ECO:0000256" key="2">
    <source>
        <dbReference type="ARBA" id="ARBA00007171"/>
    </source>
</evidence>